<evidence type="ECO:0000313" key="3">
    <source>
        <dbReference type="Proteomes" id="UP000473574"/>
    </source>
</evidence>
<evidence type="ECO:0000313" key="2">
    <source>
        <dbReference type="EMBL" id="NEZ65535.1"/>
    </source>
</evidence>
<dbReference type="EMBL" id="QZCE01000002">
    <property type="protein sequence ID" value="NEZ65535.1"/>
    <property type="molecule type" value="Genomic_DNA"/>
</dbReference>
<gene>
    <name evidence="2" type="ORF">D0962_22685</name>
</gene>
<dbReference type="Pfam" id="PF05901">
    <property type="entry name" value="Excalibur"/>
    <property type="match status" value="1"/>
</dbReference>
<organism evidence="2 3">
    <name type="scientific">Adonisia turfae CCMR0082</name>
    <dbReference type="NCBI Taxonomy" id="2304604"/>
    <lineage>
        <taxon>Bacteria</taxon>
        <taxon>Bacillati</taxon>
        <taxon>Cyanobacteriota</taxon>
        <taxon>Adonisia</taxon>
        <taxon>Adonisia turfae</taxon>
    </lineage>
</organism>
<feature type="domain" description="Excalibur calcium-binding" evidence="1">
    <location>
        <begin position="15"/>
        <end position="27"/>
    </location>
</feature>
<feature type="non-terminal residue" evidence="2">
    <location>
        <position position="1"/>
    </location>
</feature>
<protein>
    <submittedName>
        <fullName evidence="2">Calcium-binding protein with excalibur domain protein</fullName>
    </submittedName>
</protein>
<dbReference type="Proteomes" id="UP000473574">
    <property type="component" value="Unassembled WGS sequence"/>
</dbReference>
<reference evidence="2 3" key="1">
    <citation type="journal article" date="2020" name="Microb. Ecol.">
        <title>Ecogenomics of the Marine Benthic Filamentous Cyanobacterium Adonisia.</title>
        <authorList>
            <person name="Walter J.M."/>
            <person name="Coutinho F.H."/>
            <person name="Leomil L."/>
            <person name="Hargreaves P.I."/>
            <person name="Campeao M.E."/>
            <person name="Vieira V.V."/>
            <person name="Silva B.S."/>
            <person name="Fistarol G.O."/>
            <person name="Salomon P.S."/>
            <person name="Sawabe T."/>
            <person name="Mino S."/>
            <person name="Hosokawa M."/>
            <person name="Miyashita H."/>
            <person name="Maruyama F."/>
            <person name="van Verk M.C."/>
            <person name="Dutilh B.E."/>
            <person name="Thompson C.C."/>
            <person name="Thompson F.L."/>
        </authorList>
    </citation>
    <scope>NUCLEOTIDE SEQUENCE [LARGE SCALE GENOMIC DNA]</scope>
    <source>
        <strain evidence="2 3">CCMR0082</strain>
    </source>
</reference>
<comment type="caution">
    <text evidence="2">The sequence shown here is derived from an EMBL/GenBank/DDBJ whole genome shotgun (WGS) entry which is preliminary data.</text>
</comment>
<dbReference type="AlphaFoldDB" id="A0A6M0SAK9"/>
<name>A0A6M0SAK9_9CYAN</name>
<sequence>EGRNFTVVTIGEDPHRLDGDKDGVGCEGR</sequence>
<dbReference type="InterPro" id="IPR008613">
    <property type="entry name" value="Excalibur_Ca-bd_domain"/>
</dbReference>
<accession>A0A6M0SAK9</accession>
<evidence type="ECO:0000259" key="1">
    <source>
        <dbReference type="Pfam" id="PF05901"/>
    </source>
</evidence>
<proteinExistence type="predicted"/>